<accession>A0A1V0SCR2</accession>
<name>A0A1V0SCR2_9VIRU</name>
<gene>
    <name evidence="1" type="ORF">Indivirus_1_104</name>
</gene>
<evidence type="ECO:0000313" key="1">
    <source>
        <dbReference type="EMBL" id="ARF09481.1"/>
    </source>
</evidence>
<proteinExistence type="predicted"/>
<reference evidence="1" key="1">
    <citation type="journal article" date="2017" name="Science">
        <title>Giant viruses with an expanded complement of translation system components.</title>
        <authorList>
            <person name="Schulz F."/>
            <person name="Yutin N."/>
            <person name="Ivanova N.N."/>
            <person name="Ortega D.R."/>
            <person name="Lee T.K."/>
            <person name="Vierheilig J."/>
            <person name="Daims H."/>
            <person name="Horn M."/>
            <person name="Wagner M."/>
            <person name="Jensen G.J."/>
            <person name="Kyrpides N.C."/>
            <person name="Koonin E.V."/>
            <person name="Woyke T."/>
        </authorList>
    </citation>
    <scope>NUCLEOTIDE SEQUENCE</scope>
    <source>
        <strain evidence="1">ILV1</strain>
    </source>
</reference>
<organism evidence="1">
    <name type="scientific">Indivirus ILV1</name>
    <dbReference type="NCBI Taxonomy" id="1977633"/>
    <lineage>
        <taxon>Viruses</taxon>
        <taxon>Varidnaviria</taxon>
        <taxon>Bamfordvirae</taxon>
        <taxon>Nucleocytoviricota</taxon>
        <taxon>Megaviricetes</taxon>
        <taxon>Imitervirales</taxon>
        <taxon>Mimiviridae</taxon>
        <taxon>Klosneuvirinae</taxon>
        <taxon>Indivirus</taxon>
    </lineage>
</organism>
<protein>
    <submittedName>
        <fullName evidence="1">Uncharacterized protein</fullName>
    </submittedName>
</protein>
<sequence>MAAETKDLYDFILARHDNDNICKILNEYFARDEIFELMTSDEKREKFIDNVSRLHNHLKWFLARVSPIEEEKKSKKRNRIEKENNNI</sequence>
<dbReference type="EMBL" id="KY684085">
    <property type="protein sequence ID" value="ARF09481.1"/>
    <property type="molecule type" value="Genomic_DNA"/>
</dbReference>